<organism evidence="7 8">
    <name type="scientific">Nadsonia fulvescens var. elongata DSM 6958</name>
    <dbReference type="NCBI Taxonomy" id="857566"/>
    <lineage>
        <taxon>Eukaryota</taxon>
        <taxon>Fungi</taxon>
        <taxon>Dikarya</taxon>
        <taxon>Ascomycota</taxon>
        <taxon>Saccharomycotina</taxon>
        <taxon>Dipodascomycetes</taxon>
        <taxon>Dipodascales</taxon>
        <taxon>Dipodascales incertae sedis</taxon>
        <taxon>Nadsonia</taxon>
    </lineage>
</organism>
<dbReference type="GO" id="GO:0030833">
    <property type="term" value="P:regulation of actin filament polymerization"/>
    <property type="evidence" value="ECO:0007669"/>
    <property type="project" value="InterPro"/>
</dbReference>
<dbReference type="InterPro" id="IPR007204">
    <property type="entry name" value="ARPC3"/>
</dbReference>
<dbReference type="GO" id="GO:0051015">
    <property type="term" value="F:actin filament binding"/>
    <property type="evidence" value="ECO:0007669"/>
    <property type="project" value="EnsemblFungi"/>
</dbReference>
<dbReference type="GO" id="GO:0005739">
    <property type="term" value="C:mitochondrion"/>
    <property type="evidence" value="ECO:0007669"/>
    <property type="project" value="EnsemblFungi"/>
</dbReference>
<dbReference type="PIRSF" id="PIRSF016315">
    <property type="entry name" value="ARP2/3_P21-Arc"/>
    <property type="match status" value="1"/>
</dbReference>
<keyword evidence="5 6" id="KW-0206">Cytoskeleton</keyword>
<comment type="function">
    <text evidence="6">Functions as component of the Arp2/3 complex which is involved in regulation of actin polymerization and together with an activating nucleation-promoting factor (NPF) mediates the formation of branched actin networks.</text>
</comment>
<proteinExistence type="inferred from homology"/>
<dbReference type="OrthoDB" id="200404at2759"/>
<evidence type="ECO:0000256" key="1">
    <source>
        <dbReference type="ARBA" id="ARBA00004245"/>
    </source>
</evidence>
<dbReference type="GO" id="GO:0030479">
    <property type="term" value="C:actin cortical patch"/>
    <property type="evidence" value="ECO:0007669"/>
    <property type="project" value="EnsemblFungi"/>
</dbReference>
<dbReference type="GO" id="GO:0007163">
    <property type="term" value="P:establishment or maintenance of cell polarity"/>
    <property type="evidence" value="ECO:0007669"/>
    <property type="project" value="EnsemblFungi"/>
</dbReference>
<evidence type="ECO:0000256" key="5">
    <source>
        <dbReference type="ARBA" id="ARBA00023212"/>
    </source>
</evidence>
<reference evidence="7 8" key="1">
    <citation type="journal article" date="2016" name="Proc. Natl. Acad. Sci. U.S.A.">
        <title>Comparative genomics of biotechnologically important yeasts.</title>
        <authorList>
            <person name="Riley R."/>
            <person name="Haridas S."/>
            <person name="Wolfe K.H."/>
            <person name="Lopes M.R."/>
            <person name="Hittinger C.T."/>
            <person name="Goeker M."/>
            <person name="Salamov A.A."/>
            <person name="Wisecaver J.H."/>
            <person name="Long T.M."/>
            <person name="Calvey C.H."/>
            <person name="Aerts A.L."/>
            <person name="Barry K.W."/>
            <person name="Choi C."/>
            <person name="Clum A."/>
            <person name="Coughlan A.Y."/>
            <person name="Deshpande S."/>
            <person name="Douglass A.P."/>
            <person name="Hanson S.J."/>
            <person name="Klenk H.-P."/>
            <person name="LaButti K.M."/>
            <person name="Lapidus A."/>
            <person name="Lindquist E.A."/>
            <person name="Lipzen A.M."/>
            <person name="Meier-Kolthoff J.P."/>
            <person name="Ohm R.A."/>
            <person name="Otillar R.P."/>
            <person name="Pangilinan J.L."/>
            <person name="Peng Y."/>
            <person name="Rokas A."/>
            <person name="Rosa C.A."/>
            <person name="Scheuner C."/>
            <person name="Sibirny A.A."/>
            <person name="Slot J.C."/>
            <person name="Stielow J.B."/>
            <person name="Sun H."/>
            <person name="Kurtzman C.P."/>
            <person name="Blackwell M."/>
            <person name="Grigoriev I.V."/>
            <person name="Jeffries T.W."/>
        </authorList>
    </citation>
    <scope>NUCLEOTIDE SEQUENCE [LARGE SCALE GENOMIC DNA]</scope>
    <source>
        <strain evidence="7 8">DSM 6958</strain>
    </source>
</reference>
<evidence type="ECO:0000256" key="3">
    <source>
        <dbReference type="ARBA" id="ARBA00022490"/>
    </source>
</evidence>
<evidence type="ECO:0000313" key="7">
    <source>
        <dbReference type="EMBL" id="ODQ65443.1"/>
    </source>
</evidence>
<evidence type="ECO:0000256" key="4">
    <source>
        <dbReference type="ARBA" id="ARBA00023203"/>
    </source>
</evidence>
<name>A0A1E3PJ41_9ASCO</name>
<dbReference type="GO" id="GO:0005885">
    <property type="term" value="C:Arp2/3 protein complex"/>
    <property type="evidence" value="ECO:0007669"/>
    <property type="project" value="UniProtKB-UniRule"/>
</dbReference>
<evidence type="ECO:0000313" key="8">
    <source>
        <dbReference type="Proteomes" id="UP000095009"/>
    </source>
</evidence>
<comment type="subcellular location">
    <subcellularLocation>
        <location evidence="1 6">Cytoplasm</location>
        <location evidence="1 6">Cytoskeleton</location>
    </subcellularLocation>
</comment>
<evidence type="ECO:0000256" key="6">
    <source>
        <dbReference type="PIRNR" id="PIRNR016315"/>
    </source>
</evidence>
<accession>A0A1E3PJ41</accession>
<dbReference type="GO" id="GO:0006897">
    <property type="term" value="P:endocytosis"/>
    <property type="evidence" value="ECO:0007669"/>
    <property type="project" value="EnsemblFungi"/>
</dbReference>
<dbReference type="Proteomes" id="UP000095009">
    <property type="component" value="Unassembled WGS sequence"/>
</dbReference>
<dbReference type="Pfam" id="PF04062">
    <property type="entry name" value="P21-Arc"/>
    <property type="match status" value="1"/>
</dbReference>
<dbReference type="InterPro" id="IPR036753">
    <property type="entry name" value="ARPC3_sf"/>
</dbReference>
<dbReference type="Gene3D" id="1.10.1760.10">
    <property type="entry name" value="Actin-related protein 2/3 complex subunit 3"/>
    <property type="match status" value="1"/>
</dbReference>
<keyword evidence="4 6" id="KW-0009">Actin-binding</keyword>
<dbReference type="GO" id="GO:0034314">
    <property type="term" value="P:Arp2/3 complex-mediated actin nucleation"/>
    <property type="evidence" value="ECO:0007669"/>
    <property type="project" value="UniProtKB-UniRule"/>
</dbReference>
<dbReference type="SUPFAM" id="SSF69060">
    <property type="entry name" value="Arp2/3 complex 21 kDa subunit ARPC3"/>
    <property type="match status" value="1"/>
</dbReference>
<dbReference type="AlphaFoldDB" id="A0A1E3PJ41"/>
<dbReference type="PANTHER" id="PTHR12391">
    <property type="entry name" value="ARP2/3 COMPLEX 21 KD SUBUNIT"/>
    <property type="match status" value="1"/>
</dbReference>
<comment type="subunit">
    <text evidence="6">Component of the Arp2/3 complex.</text>
</comment>
<sequence length="177" mass="20399">MPAYHSTFLVANDADTRLVGNFAILPMCTKFRGPSYPCNDDYDIIDEILDLFRANSFFRNFEIKGPADRTLIYGILYISDCLSKLRANTPLAEANKILNTLSVEHFSIPGDPAFPLNSLYQAPRDRNEAELLRGYLTQFRQELAVRLLDRIYAENKEAPNKFWLAFTRRKFMNKSFA</sequence>
<keyword evidence="3 6" id="KW-0963">Cytoplasm</keyword>
<keyword evidence="8" id="KW-1185">Reference proteome</keyword>
<dbReference type="EMBL" id="KV454410">
    <property type="protein sequence ID" value="ODQ65443.1"/>
    <property type="molecule type" value="Genomic_DNA"/>
</dbReference>
<dbReference type="FunFam" id="1.10.1760.10:FF:000002">
    <property type="entry name" value="Actin-related protein 2/3 complex subunit 3"/>
    <property type="match status" value="1"/>
</dbReference>
<gene>
    <name evidence="7" type="ORF">NADFUDRAFT_52035</name>
</gene>
<evidence type="ECO:0000256" key="2">
    <source>
        <dbReference type="ARBA" id="ARBA00010856"/>
    </source>
</evidence>
<dbReference type="GO" id="GO:0051654">
    <property type="term" value="P:establishment of mitochondrion localization"/>
    <property type="evidence" value="ECO:0007669"/>
    <property type="project" value="EnsemblFungi"/>
</dbReference>
<dbReference type="STRING" id="857566.A0A1E3PJ41"/>
<dbReference type="GO" id="GO:0044396">
    <property type="term" value="P:actin cortical patch organization"/>
    <property type="evidence" value="ECO:0007669"/>
    <property type="project" value="EnsemblFungi"/>
</dbReference>
<protein>
    <recommendedName>
        <fullName evidence="6">Actin-related protein 2/3 complex subunit 3</fullName>
    </recommendedName>
</protein>
<comment type="similarity">
    <text evidence="2 6">Belongs to the ARPC3 family.</text>
</comment>